<accession>A0A9W8MKU2</accession>
<feature type="transmembrane region" description="Helical" evidence="1">
    <location>
        <begin position="120"/>
        <end position="136"/>
    </location>
</feature>
<evidence type="ECO:0000313" key="3">
    <source>
        <dbReference type="Proteomes" id="UP001140091"/>
    </source>
</evidence>
<evidence type="ECO:0000313" key="2">
    <source>
        <dbReference type="EMBL" id="KAJ2935660.1"/>
    </source>
</evidence>
<sequence>MATQPLPPSYGTTGEPTVVTMPMPQPTFVEQPTVIVYTEQTPLTAAQRGGLYQDALYARCASGLHEPQTKMVTVDSKLRYVPSFVSPSDLYAYLWIVNVAVVYAEFVLTDDEPLPMSFHAFHSVFLASIPLCYLYINANSLQ</sequence>
<feature type="transmembrane region" description="Helical" evidence="1">
    <location>
        <begin position="90"/>
        <end position="108"/>
    </location>
</feature>
<name>A0A9W8MKU2_9AGAR</name>
<dbReference type="AlphaFoldDB" id="A0A9W8MKU2"/>
<gene>
    <name evidence="2" type="ORF">H1R20_g1434</name>
</gene>
<protein>
    <submittedName>
        <fullName evidence="2">Uncharacterized protein</fullName>
    </submittedName>
</protein>
<keyword evidence="1" id="KW-0472">Membrane</keyword>
<feature type="non-terminal residue" evidence="2">
    <location>
        <position position="1"/>
    </location>
</feature>
<proteinExistence type="predicted"/>
<reference evidence="2" key="1">
    <citation type="submission" date="2022-06" db="EMBL/GenBank/DDBJ databases">
        <title>Genome Sequence of Candolleomyces eurysporus.</title>
        <authorList>
            <person name="Buettner E."/>
        </authorList>
    </citation>
    <scope>NUCLEOTIDE SEQUENCE</scope>
    <source>
        <strain evidence="2">VTCC 930004</strain>
    </source>
</reference>
<dbReference type="Proteomes" id="UP001140091">
    <property type="component" value="Unassembled WGS sequence"/>
</dbReference>
<keyword evidence="1" id="KW-1133">Transmembrane helix</keyword>
<evidence type="ECO:0000256" key="1">
    <source>
        <dbReference type="SAM" id="Phobius"/>
    </source>
</evidence>
<dbReference type="EMBL" id="JANBPK010000417">
    <property type="protein sequence ID" value="KAJ2935660.1"/>
    <property type="molecule type" value="Genomic_DNA"/>
</dbReference>
<comment type="caution">
    <text evidence="2">The sequence shown here is derived from an EMBL/GenBank/DDBJ whole genome shotgun (WGS) entry which is preliminary data.</text>
</comment>
<organism evidence="2 3">
    <name type="scientific">Candolleomyces eurysporus</name>
    <dbReference type="NCBI Taxonomy" id="2828524"/>
    <lineage>
        <taxon>Eukaryota</taxon>
        <taxon>Fungi</taxon>
        <taxon>Dikarya</taxon>
        <taxon>Basidiomycota</taxon>
        <taxon>Agaricomycotina</taxon>
        <taxon>Agaricomycetes</taxon>
        <taxon>Agaricomycetidae</taxon>
        <taxon>Agaricales</taxon>
        <taxon>Agaricineae</taxon>
        <taxon>Psathyrellaceae</taxon>
        <taxon>Candolleomyces</taxon>
    </lineage>
</organism>
<keyword evidence="3" id="KW-1185">Reference proteome</keyword>
<keyword evidence="1" id="KW-0812">Transmembrane</keyword>